<protein>
    <submittedName>
        <fullName evidence="1">Uncharacterized protein</fullName>
    </submittedName>
</protein>
<name>A0A2N0ZCD8_9BACI</name>
<dbReference type="Proteomes" id="UP000233343">
    <property type="component" value="Unassembled WGS sequence"/>
</dbReference>
<reference evidence="1 2" key="1">
    <citation type="journal article" date="2010" name="Int. J. Syst. Evol. Microbiol.">
        <title>Bacillus horneckiae sp. nov., isolated from a spacecraft-assembly clean room.</title>
        <authorList>
            <person name="Vaishampayan P."/>
            <person name="Probst A."/>
            <person name="Krishnamurthi S."/>
            <person name="Ghosh S."/>
            <person name="Osman S."/>
            <person name="McDowall A."/>
            <person name="Ruckmani A."/>
            <person name="Mayilraj S."/>
            <person name="Venkateswaran K."/>
        </authorList>
    </citation>
    <scope>NUCLEOTIDE SEQUENCE [LARGE SCALE GENOMIC DNA]</scope>
    <source>
        <strain evidence="2">1PO1SC</strain>
    </source>
</reference>
<comment type="caution">
    <text evidence="1">The sequence shown here is derived from an EMBL/GenBank/DDBJ whole genome shotgun (WGS) entry which is preliminary data.</text>
</comment>
<proteinExistence type="predicted"/>
<evidence type="ECO:0000313" key="2">
    <source>
        <dbReference type="Proteomes" id="UP000233343"/>
    </source>
</evidence>
<evidence type="ECO:0000313" key="1">
    <source>
        <dbReference type="EMBL" id="PKG27182.1"/>
    </source>
</evidence>
<organism evidence="1 2">
    <name type="scientific">Cytobacillus horneckiae</name>
    <dbReference type="NCBI Taxonomy" id="549687"/>
    <lineage>
        <taxon>Bacteria</taxon>
        <taxon>Bacillati</taxon>
        <taxon>Bacillota</taxon>
        <taxon>Bacilli</taxon>
        <taxon>Bacillales</taxon>
        <taxon>Bacillaceae</taxon>
        <taxon>Cytobacillus</taxon>
    </lineage>
</organism>
<dbReference type="RefSeq" id="WP_066193035.1">
    <property type="nucleotide sequence ID" value="NZ_JAFDQP010000016.1"/>
</dbReference>
<gene>
    <name evidence="1" type="ORF">CWS20_20260</name>
</gene>
<dbReference type="EMBL" id="PISD01000049">
    <property type="protein sequence ID" value="PKG27182.1"/>
    <property type="molecule type" value="Genomic_DNA"/>
</dbReference>
<sequence>MLFNVYTNLKHNIRYEEDNVAEVQVYFISYDEGRTLNMNGYIPLTAEEFEGNESTAALKGVIRNKLIERLEPEAV</sequence>
<dbReference type="AlphaFoldDB" id="A0A2N0ZCD8"/>
<accession>A0A2N0ZCD8</accession>
<keyword evidence="2" id="KW-1185">Reference proteome</keyword>